<accession>E4ZZY1</accession>
<dbReference type="HOGENOM" id="CLU_2654951_0_0_1"/>
<sequence length="76" mass="8388">MQPAMQPCTWQPKAKSKGSRLSKWQLLAYCIYPSQASQTTNTISLPARHLLATSDCIGRTPHVLTSHPVHTPHPPS</sequence>
<protein>
    <submittedName>
        <fullName evidence="1">Predicted protein</fullName>
    </submittedName>
</protein>
<proteinExistence type="predicted"/>
<gene>
    <name evidence="1" type="ORF">LEMA_uP099720.1</name>
</gene>
<evidence type="ECO:0000313" key="2">
    <source>
        <dbReference type="Proteomes" id="UP000002668"/>
    </source>
</evidence>
<dbReference type="VEuPathDB" id="FungiDB:LEMA_uP099720.1"/>
<organism evidence="2">
    <name type="scientific">Leptosphaeria maculans (strain JN3 / isolate v23.1.3 / race Av1-4-5-6-7-8)</name>
    <name type="common">Blackleg fungus</name>
    <name type="synonym">Phoma lingam</name>
    <dbReference type="NCBI Taxonomy" id="985895"/>
    <lineage>
        <taxon>Eukaryota</taxon>
        <taxon>Fungi</taxon>
        <taxon>Dikarya</taxon>
        <taxon>Ascomycota</taxon>
        <taxon>Pezizomycotina</taxon>
        <taxon>Dothideomycetes</taxon>
        <taxon>Pleosporomycetidae</taxon>
        <taxon>Pleosporales</taxon>
        <taxon>Pleosporineae</taxon>
        <taxon>Leptosphaeriaceae</taxon>
        <taxon>Plenodomus</taxon>
        <taxon>Plenodomus lingam/Leptosphaeria maculans species complex</taxon>
    </lineage>
</organism>
<dbReference type="AlphaFoldDB" id="E4ZZY1"/>
<dbReference type="Proteomes" id="UP000002668">
    <property type="component" value="Genome"/>
</dbReference>
<evidence type="ECO:0000313" key="1">
    <source>
        <dbReference type="EMBL" id="CBX96841.1"/>
    </source>
</evidence>
<dbReference type="InParanoid" id="E4ZZY1"/>
<dbReference type="EMBL" id="FP929130">
    <property type="protein sequence ID" value="CBX96841.1"/>
    <property type="molecule type" value="Genomic_DNA"/>
</dbReference>
<reference evidence="2" key="1">
    <citation type="journal article" date="2011" name="Nat. Commun.">
        <title>Effector diversification within compartments of the Leptosphaeria maculans genome affected by Repeat-Induced Point mutations.</title>
        <authorList>
            <person name="Rouxel T."/>
            <person name="Grandaubert J."/>
            <person name="Hane J.K."/>
            <person name="Hoede C."/>
            <person name="van de Wouw A.P."/>
            <person name="Couloux A."/>
            <person name="Dominguez V."/>
            <person name="Anthouard V."/>
            <person name="Bally P."/>
            <person name="Bourras S."/>
            <person name="Cozijnsen A.J."/>
            <person name="Ciuffetti L.M."/>
            <person name="Degrave A."/>
            <person name="Dilmaghani A."/>
            <person name="Duret L."/>
            <person name="Fudal I."/>
            <person name="Goodwin S.B."/>
            <person name="Gout L."/>
            <person name="Glaser N."/>
            <person name="Linglin J."/>
            <person name="Kema G.H.J."/>
            <person name="Lapalu N."/>
            <person name="Lawrence C.B."/>
            <person name="May K."/>
            <person name="Meyer M."/>
            <person name="Ollivier B."/>
            <person name="Poulain J."/>
            <person name="Schoch C.L."/>
            <person name="Simon A."/>
            <person name="Spatafora J.W."/>
            <person name="Stachowiak A."/>
            <person name="Turgeon B.G."/>
            <person name="Tyler B.M."/>
            <person name="Vincent D."/>
            <person name="Weissenbach J."/>
            <person name="Amselem J."/>
            <person name="Quesneville H."/>
            <person name="Oliver R.P."/>
            <person name="Wincker P."/>
            <person name="Balesdent M.-H."/>
            <person name="Howlett B.J."/>
        </authorList>
    </citation>
    <scope>NUCLEOTIDE SEQUENCE [LARGE SCALE GENOMIC DNA]</scope>
    <source>
        <strain evidence="2">JN3 / isolate v23.1.3 / race Av1-4-5-6-7-8</strain>
    </source>
</reference>
<name>E4ZZY1_LEPMJ</name>
<keyword evidence="2" id="KW-1185">Reference proteome</keyword>